<feature type="compositionally biased region" description="Acidic residues" evidence="1">
    <location>
        <begin position="200"/>
        <end position="212"/>
    </location>
</feature>
<keyword evidence="3" id="KW-1185">Reference proteome</keyword>
<feature type="transmembrane region" description="Helical" evidence="2">
    <location>
        <begin position="152"/>
        <end position="175"/>
    </location>
</feature>
<feature type="transmembrane region" description="Helical" evidence="2">
    <location>
        <begin position="61"/>
        <end position="79"/>
    </location>
</feature>
<dbReference type="Proteomes" id="UP000694865">
    <property type="component" value="Unplaced"/>
</dbReference>
<proteinExistence type="predicted"/>
<feature type="transmembrane region" description="Helical" evidence="2">
    <location>
        <begin position="31"/>
        <end position="49"/>
    </location>
</feature>
<dbReference type="SUPFAM" id="SSF103473">
    <property type="entry name" value="MFS general substrate transporter"/>
    <property type="match status" value="1"/>
</dbReference>
<reference evidence="4" key="1">
    <citation type="submission" date="2025-08" db="UniProtKB">
        <authorList>
            <consortium name="RefSeq"/>
        </authorList>
    </citation>
    <scope>IDENTIFICATION</scope>
    <source>
        <tissue evidence="4">Testes</tissue>
    </source>
</reference>
<keyword evidence="2" id="KW-0472">Membrane</keyword>
<dbReference type="Pfam" id="PF07690">
    <property type="entry name" value="MFS_1"/>
    <property type="match status" value="1"/>
</dbReference>
<protein>
    <submittedName>
        <fullName evidence="4">Monocarboxylate transporter 13-like</fullName>
    </submittedName>
</protein>
<feature type="compositionally biased region" description="Basic and acidic residues" evidence="1">
    <location>
        <begin position="189"/>
        <end position="199"/>
    </location>
</feature>
<evidence type="ECO:0000256" key="2">
    <source>
        <dbReference type="SAM" id="Phobius"/>
    </source>
</evidence>
<gene>
    <name evidence="4" type="primary">LOC102802102</name>
</gene>
<dbReference type="GeneID" id="102802102"/>
<evidence type="ECO:0000313" key="3">
    <source>
        <dbReference type="Proteomes" id="UP000694865"/>
    </source>
</evidence>
<evidence type="ECO:0000313" key="4">
    <source>
        <dbReference type="RefSeq" id="XP_006817450.1"/>
    </source>
</evidence>
<dbReference type="PANTHER" id="PTHR11360:SF284">
    <property type="entry name" value="EG:103B4.3 PROTEIN-RELATED"/>
    <property type="match status" value="1"/>
</dbReference>
<name>A0ABM0MBQ9_SACKO</name>
<feature type="region of interest" description="Disordered" evidence="1">
    <location>
        <begin position="189"/>
        <end position="212"/>
    </location>
</feature>
<dbReference type="InterPro" id="IPR050327">
    <property type="entry name" value="Proton-linked_MCT"/>
</dbReference>
<organism evidence="3 4">
    <name type="scientific">Saccoglossus kowalevskii</name>
    <name type="common">Acorn worm</name>
    <dbReference type="NCBI Taxonomy" id="10224"/>
    <lineage>
        <taxon>Eukaryota</taxon>
        <taxon>Metazoa</taxon>
        <taxon>Hemichordata</taxon>
        <taxon>Enteropneusta</taxon>
        <taxon>Harrimaniidae</taxon>
        <taxon>Saccoglossus</taxon>
    </lineage>
</organism>
<sequence>MSTFFMGLGHKVTTVHFISKAVSDGINKLDAAILMTIMGTTSLIGRIIHGWFVDLGHYTPMFVSGCTFILAGASLLLVSVTRGNYIIFGAISAWYGFTMGICIPLGAVSVKYCLGVSHLSIAFGWTLLHSGIGNTLGPPLAGWIYDITENYNLSFVLAGSSLILSGSLLFTQLAYKRWQNKRMDSHTHIPCDTDTQYKDEETDENFPEETYP</sequence>
<feature type="transmembrane region" description="Helical" evidence="2">
    <location>
        <begin position="85"/>
        <end position="105"/>
    </location>
</feature>
<dbReference type="InterPro" id="IPR036259">
    <property type="entry name" value="MFS_trans_sf"/>
</dbReference>
<keyword evidence="2" id="KW-1133">Transmembrane helix</keyword>
<dbReference type="Gene3D" id="1.20.1250.20">
    <property type="entry name" value="MFS general substrate transporter like domains"/>
    <property type="match status" value="1"/>
</dbReference>
<keyword evidence="2" id="KW-0812">Transmembrane</keyword>
<accession>A0ABM0MBQ9</accession>
<evidence type="ECO:0000256" key="1">
    <source>
        <dbReference type="SAM" id="MobiDB-lite"/>
    </source>
</evidence>
<dbReference type="InterPro" id="IPR011701">
    <property type="entry name" value="MFS"/>
</dbReference>
<dbReference type="PANTHER" id="PTHR11360">
    <property type="entry name" value="MONOCARBOXYLATE TRANSPORTER"/>
    <property type="match status" value="1"/>
</dbReference>
<dbReference type="RefSeq" id="XP_006817450.1">
    <property type="nucleotide sequence ID" value="XM_006817387.1"/>
</dbReference>